<organism evidence="2 3">
    <name type="scientific">Calocera cornea HHB12733</name>
    <dbReference type="NCBI Taxonomy" id="1353952"/>
    <lineage>
        <taxon>Eukaryota</taxon>
        <taxon>Fungi</taxon>
        <taxon>Dikarya</taxon>
        <taxon>Basidiomycota</taxon>
        <taxon>Agaricomycotina</taxon>
        <taxon>Dacrymycetes</taxon>
        <taxon>Dacrymycetales</taxon>
        <taxon>Dacrymycetaceae</taxon>
        <taxon>Calocera</taxon>
    </lineage>
</organism>
<sequence length="283" mass="29664">MKPKLYNEGSTDRDDRTAPEGISGFHTEVNAAPKAVGRTSIIRMESTHSPAVITPDAAYSGTTLGNGPPEGANDLDAASTSYIGAPTGFVADTGATSCHVYAVDASMVKDPASDNISICDTSRGSQGKRTCGRCSLNGNDTKSGRTATHARTHSDPLGSRRVQFVVTTPHVYALKKTAKKTGDQAMLAYLNGEPPRYGWSPPAATLGEPAVHMHGEDGHPPPYEPPEQVHQPVITDNKYSMVSARPTSPLDIVVESKGSSSTSCSGLVHRGPATGERSEAPVP</sequence>
<proteinExistence type="predicted"/>
<keyword evidence="3" id="KW-1185">Reference proteome</keyword>
<dbReference type="EMBL" id="KV423936">
    <property type="protein sequence ID" value="KZT59907.1"/>
    <property type="molecule type" value="Genomic_DNA"/>
</dbReference>
<dbReference type="AlphaFoldDB" id="A0A165HYD9"/>
<reference evidence="2 3" key="1">
    <citation type="journal article" date="2016" name="Mol. Biol. Evol.">
        <title>Comparative Genomics of Early-Diverging Mushroom-Forming Fungi Provides Insights into the Origins of Lignocellulose Decay Capabilities.</title>
        <authorList>
            <person name="Nagy L.G."/>
            <person name="Riley R."/>
            <person name="Tritt A."/>
            <person name="Adam C."/>
            <person name="Daum C."/>
            <person name="Floudas D."/>
            <person name="Sun H."/>
            <person name="Yadav J.S."/>
            <person name="Pangilinan J."/>
            <person name="Larsson K.H."/>
            <person name="Matsuura K."/>
            <person name="Barry K."/>
            <person name="Labutti K."/>
            <person name="Kuo R."/>
            <person name="Ohm R.A."/>
            <person name="Bhattacharya S.S."/>
            <person name="Shirouzu T."/>
            <person name="Yoshinaga Y."/>
            <person name="Martin F.M."/>
            <person name="Grigoriev I.V."/>
            <person name="Hibbett D.S."/>
        </authorList>
    </citation>
    <scope>NUCLEOTIDE SEQUENCE [LARGE SCALE GENOMIC DNA]</scope>
    <source>
        <strain evidence="2 3">HHB12733</strain>
    </source>
</reference>
<feature type="region of interest" description="Disordered" evidence="1">
    <location>
        <begin position="254"/>
        <end position="283"/>
    </location>
</feature>
<gene>
    <name evidence="2" type="ORF">CALCODRAFT_507257</name>
</gene>
<accession>A0A165HYD9</accession>
<evidence type="ECO:0000256" key="1">
    <source>
        <dbReference type="SAM" id="MobiDB-lite"/>
    </source>
</evidence>
<evidence type="ECO:0000313" key="3">
    <source>
        <dbReference type="Proteomes" id="UP000076842"/>
    </source>
</evidence>
<dbReference type="Proteomes" id="UP000076842">
    <property type="component" value="Unassembled WGS sequence"/>
</dbReference>
<protein>
    <submittedName>
        <fullName evidence="2">Uncharacterized protein</fullName>
    </submittedName>
</protein>
<name>A0A165HYD9_9BASI</name>
<dbReference type="InParanoid" id="A0A165HYD9"/>
<feature type="region of interest" description="Disordered" evidence="1">
    <location>
        <begin position="1"/>
        <end position="25"/>
    </location>
</feature>
<feature type="compositionally biased region" description="Low complexity" evidence="1">
    <location>
        <begin position="256"/>
        <end position="265"/>
    </location>
</feature>
<evidence type="ECO:0000313" key="2">
    <source>
        <dbReference type="EMBL" id="KZT59907.1"/>
    </source>
</evidence>